<evidence type="ECO:0000259" key="15">
    <source>
        <dbReference type="SMART" id="SM00387"/>
    </source>
</evidence>
<dbReference type="SMART" id="SM00387">
    <property type="entry name" value="HATPase_c"/>
    <property type="match status" value="1"/>
</dbReference>
<evidence type="ECO:0000256" key="12">
    <source>
        <dbReference type="ARBA" id="ARBA00023136"/>
    </source>
</evidence>
<dbReference type="PANTHER" id="PTHR24421">
    <property type="entry name" value="NITRATE/NITRITE SENSOR PROTEIN NARX-RELATED"/>
    <property type="match status" value="1"/>
</dbReference>
<dbReference type="Pfam" id="PF13185">
    <property type="entry name" value="GAF_2"/>
    <property type="match status" value="2"/>
</dbReference>
<keyword evidence="17" id="KW-1185">Reference proteome</keyword>
<evidence type="ECO:0000256" key="7">
    <source>
        <dbReference type="ARBA" id="ARBA00022741"/>
    </source>
</evidence>
<gene>
    <name evidence="16" type="ORF">EV644_12375</name>
</gene>
<evidence type="ECO:0000256" key="3">
    <source>
        <dbReference type="ARBA" id="ARBA00012438"/>
    </source>
</evidence>
<keyword evidence="11" id="KW-0902">Two-component regulatory system</keyword>
<evidence type="ECO:0000256" key="4">
    <source>
        <dbReference type="ARBA" id="ARBA00022553"/>
    </source>
</evidence>
<dbReference type="InterPro" id="IPR036890">
    <property type="entry name" value="HATPase_C_sf"/>
</dbReference>
<comment type="subcellular location">
    <subcellularLocation>
        <location evidence="2">Membrane</location>
        <topology evidence="2">Multi-pass membrane protein</topology>
    </subcellularLocation>
</comment>
<dbReference type="Pfam" id="PF02518">
    <property type="entry name" value="HATPase_c"/>
    <property type="match status" value="1"/>
</dbReference>
<dbReference type="PANTHER" id="PTHR24421:SF10">
    <property type="entry name" value="NITRATE_NITRITE SENSOR PROTEIN NARQ"/>
    <property type="match status" value="1"/>
</dbReference>
<comment type="catalytic activity">
    <reaction evidence="1">
        <text>ATP + protein L-histidine = ADP + protein N-phospho-L-histidine.</text>
        <dbReference type="EC" id="2.7.13.3"/>
    </reaction>
</comment>
<dbReference type="Gene3D" id="1.20.5.1930">
    <property type="match status" value="1"/>
</dbReference>
<dbReference type="SUPFAM" id="SSF55874">
    <property type="entry name" value="ATPase domain of HSP90 chaperone/DNA topoisomerase II/histidine kinase"/>
    <property type="match status" value="1"/>
</dbReference>
<keyword evidence="9" id="KW-0067">ATP-binding</keyword>
<dbReference type="Gene3D" id="3.30.450.40">
    <property type="match status" value="3"/>
</dbReference>
<evidence type="ECO:0000256" key="2">
    <source>
        <dbReference type="ARBA" id="ARBA00004141"/>
    </source>
</evidence>
<organism evidence="16 17">
    <name type="scientific">Kribbella orskensis</name>
    <dbReference type="NCBI Taxonomy" id="2512216"/>
    <lineage>
        <taxon>Bacteria</taxon>
        <taxon>Bacillati</taxon>
        <taxon>Actinomycetota</taxon>
        <taxon>Actinomycetes</taxon>
        <taxon>Propionibacteriales</taxon>
        <taxon>Kribbellaceae</taxon>
        <taxon>Kribbella</taxon>
    </lineage>
</organism>
<evidence type="ECO:0000256" key="6">
    <source>
        <dbReference type="ARBA" id="ARBA00022692"/>
    </source>
</evidence>
<dbReference type="InterPro" id="IPR025201">
    <property type="entry name" value="KdpD_TM"/>
</dbReference>
<dbReference type="EMBL" id="SLWM01000023">
    <property type="protein sequence ID" value="TCO13243.1"/>
    <property type="molecule type" value="Genomic_DNA"/>
</dbReference>
<dbReference type="SMART" id="SM00065">
    <property type="entry name" value="GAF"/>
    <property type="match status" value="3"/>
</dbReference>
<keyword evidence="7" id="KW-0547">Nucleotide-binding</keyword>
<keyword evidence="6 13" id="KW-0812">Transmembrane</keyword>
<protein>
    <recommendedName>
        <fullName evidence="3">histidine kinase</fullName>
        <ecNumber evidence="3">2.7.13.3</ecNumber>
    </recommendedName>
</protein>
<dbReference type="Gene3D" id="1.20.120.620">
    <property type="entry name" value="Backbone structure of the membrane domain of e. Coli histidine kinase receptor kdpd"/>
    <property type="match status" value="1"/>
</dbReference>
<dbReference type="Proteomes" id="UP000295818">
    <property type="component" value="Unassembled WGS sequence"/>
</dbReference>
<keyword evidence="8" id="KW-0418">Kinase</keyword>
<proteinExistence type="predicted"/>
<dbReference type="SUPFAM" id="SSF55781">
    <property type="entry name" value="GAF domain-like"/>
    <property type="match status" value="3"/>
</dbReference>
<dbReference type="InterPro" id="IPR003018">
    <property type="entry name" value="GAF"/>
</dbReference>
<dbReference type="InterPro" id="IPR029016">
    <property type="entry name" value="GAF-like_dom_sf"/>
</dbReference>
<name>A0ABY2BAA5_9ACTN</name>
<feature type="transmembrane region" description="Helical" evidence="13">
    <location>
        <begin position="63"/>
        <end position="82"/>
    </location>
</feature>
<dbReference type="InterPro" id="IPR003594">
    <property type="entry name" value="HATPase_dom"/>
</dbReference>
<evidence type="ECO:0000256" key="5">
    <source>
        <dbReference type="ARBA" id="ARBA00022679"/>
    </source>
</evidence>
<dbReference type="Pfam" id="PF13493">
    <property type="entry name" value="DUF4118"/>
    <property type="match status" value="1"/>
</dbReference>
<dbReference type="EC" id="2.7.13.3" evidence="3"/>
<dbReference type="InterPro" id="IPR038318">
    <property type="entry name" value="KdpD_sf"/>
</dbReference>
<accession>A0ABY2BAA5</accession>
<feature type="domain" description="GAF" evidence="14">
    <location>
        <begin position="488"/>
        <end position="635"/>
    </location>
</feature>
<dbReference type="InterPro" id="IPR050482">
    <property type="entry name" value="Sensor_HK_TwoCompSys"/>
</dbReference>
<dbReference type="InterPro" id="IPR011712">
    <property type="entry name" value="Sig_transdc_His_kin_sub3_dim/P"/>
</dbReference>
<evidence type="ECO:0000256" key="11">
    <source>
        <dbReference type="ARBA" id="ARBA00023012"/>
    </source>
</evidence>
<dbReference type="Gene3D" id="3.30.565.10">
    <property type="entry name" value="Histidine kinase-like ATPase, C-terminal domain"/>
    <property type="match status" value="1"/>
</dbReference>
<evidence type="ECO:0000256" key="1">
    <source>
        <dbReference type="ARBA" id="ARBA00000085"/>
    </source>
</evidence>
<comment type="caution">
    <text evidence="16">The sequence shown here is derived from an EMBL/GenBank/DDBJ whole genome shotgun (WGS) entry which is preliminary data.</text>
</comment>
<sequence>MAGWERARRLPLAAEIALSFAAGAGTFTLSALVLAGVDAPVVAGLLGIGYLVAVIAIARFASIAYAVPVGMAAMLAFDWFYLPPTHPLEFPDSVNLLDLVVYLAVSVLLGGLAAHAARRATAAERARGEIADEQAGLRRVATLVARGAAPAETFGFVAAEIGQLYDAEVTVVLRYESDRTGTVVGLWSVPGAEFPHAARLRVDGVGAAAMVLETGRPVRTERFEGTEGSISQCFAQLGARSGVGAPITVDGRLWGAVVAATTRPDGLPVGSEEHIAAFTELVATAISNAQAHQDLRLLADEQAALRRVATLVAKESSPTEVFAKVAEEAAGVFGEVDCALLHDEGDGTANVVAVGGAGLAARYPVGTRLPVDGDGDGVAALVLREGRARRIDDYASAPGPVAAGAREQGIGSAVGCPVVVGERRWGAIVVARPEPEPLPPETEARIAQFADLVATAIANAEARAEVARLAEEQAALRRVATLVAEGAAPPVVFDAVAAEMESLLDADHLLVCRYEPGIELTVLAHRGSSAEEMPPGVRISHEGDSVEAVVRRSGSSARMESYEGARGMIAELARAAGLRVAVGAPIVVDGRLWGVVSAGWNREHSPPADTEQRMALFAQLVDTAIANADSRAELIASRARLVAAADDARRRFERDLHDGVQQRLVSLALDLHGAEAITPSGNDLLAAQLARINQGLVGALDELRDLSRGIHPAILSEGGLTPALKALARRSAVPVQLDLAIDERLGDHVEVAAFYVVSEALTNAAKHARASTVEVSAQVDAGILRLTIGDDGVGGADPARGSGLTGLTDRVTALGGTIGIASPPTRGTSLRVELPIVSQ</sequence>
<evidence type="ECO:0000256" key="9">
    <source>
        <dbReference type="ARBA" id="ARBA00022840"/>
    </source>
</evidence>
<feature type="domain" description="GAF" evidence="14">
    <location>
        <begin position="149"/>
        <end position="296"/>
    </location>
</feature>
<feature type="transmembrane region" description="Helical" evidence="13">
    <location>
        <begin position="12"/>
        <end position="35"/>
    </location>
</feature>
<evidence type="ECO:0000313" key="17">
    <source>
        <dbReference type="Proteomes" id="UP000295818"/>
    </source>
</evidence>
<feature type="domain" description="Histidine kinase/HSP90-like ATPase" evidence="15">
    <location>
        <begin position="748"/>
        <end position="838"/>
    </location>
</feature>
<dbReference type="CDD" id="cd16917">
    <property type="entry name" value="HATPase_UhpB-NarQ-NarX-like"/>
    <property type="match status" value="1"/>
</dbReference>
<keyword evidence="5" id="KW-0808">Transferase</keyword>
<dbReference type="Pfam" id="PF07730">
    <property type="entry name" value="HisKA_3"/>
    <property type="match status" value="1"/>
</dbReference>
<dbReference type="Pfam" id="PF01590">
    <property type="entry name" value="GAF"/>
    <property type="match status" value="1"/>
</dbReference>
<evidence type="ECO:0000256" key="8">
    <source>
        <dbReference type="ARBA" id="ARBA00022777"/>
    </source>
</evidence>
<evidence type="ECO:0000259" key="14">
    <source>
        <dbReference type="SMART" id="SM00065"/>
    </source>
</evidence>
<reference evidence="16 17" key="1">
    <citation type="journal article" date="2015" name="Stand. Genomic Sci.">
        <title>Genomic Encyclopedia of Bacterial and Archaeal Type Strains, Phase III: the genomes of soil and plant-associated and newly described type strains.</title>
        <authorList>
            <person name="Whitman W.B."/>
            <person name="Woyke T."/>
            <person name="Klenk H.P."/>
            <person name="Zhou Y."/>
            <person name="Lilburn T.G."/>
            <person name="Beck B.J."/>
            <person name="De Vos P."/>
            <person name="Vandamme P."/>
            <person name="Eisen J.A."/>
            <person name="Garrity G."/>
            <person name="Hugenholtz P."/>
            <person name="Kyrpides N.C."/>
        </authorList>
    </citation>
    <scope>NUCLEOTIDE SEQUENCE [LARGE SCALE GENOMIC DNA]</scope>
    <source>
        <strain evidence="16 17">VKM Ac-2538</strain>
    </source>
</reference>
<feature type="domain" description="GAF" evidence="14">
    <location>
        <begin position="317"/>
        <end position="467"/>
    </location>
</feature>
<feature type="transmembrane region" description="Helical" evidence="13">
    <location>
        <begin position="41"/>
        <end position="58"/>
    </location>
</feature>
<keyword evidence="10 13" id="KW-1133">Transmembrane helix</keyword>
<keyword evidence="4" id="KW-0597">Phosphoprotein</keyword>
<evidence type="ECO:0000256" key="10">
    <source>
        <dbReference type="ARBA" id="ARBA00022989"/>
    </source>
</evidence>
<evidence type="ECO:0000313" key="16">
    <source>
        <dbReference type="EMBL" id="TCO13243.1"/>
    </source>
</evidence>
<evidence type="ECO:0000256" key="13">
    <source>
        <dbReference type="SAM" id="Phobius"/>
    </source>
</evidence>
<keyword evidence="12 13" id="KW-0472">Membrane</keyword>